<protein>
    <recommendedName>
        <fullName evidence="3">DUF1217 domain-containing protein</fullName>
    </recommendedName>
</protein>
<sequence length="371" mass="41612">MVNTYLSYQLITRDLAKSIDRVEAQPGVQRDTAYYLANIGKVKSIDDFLKDDRLYRYAMKAHGLEAMSYAKAFIKKALTEGVSDPNSFANKLTDKRYAEFVKSFNFAAMGEMTTVYTKAQHEAVSNYLNQVSLEGGNPQSKAVQDESNYYLANISKVKSIDEFMANDRLYAFAMKAYGIESSIDNKEMMRKVLEGGIRDPNSFANSMIDRKYATFAAAFDFEANGENATTYNPAQQPAVAKYMRQTLEEDAGVQNEGVRLALYFERKAPGINNFYDILADPALAKVVRTALGLPDSFAASDIDRQAKLFDEKLNIDDFTDPEKLGKFLTRFTSLWEVSNSTSSQPSIAILYQPVELGISTNTLLAIQQMKR</sequence>
<dbReference type="Proteomes" id="UP000323300">
    <property type="component" value="Unassembled WGS sequence"/>
</dbReference>
<dbReference type="InterPro" id="IPR010626">
    <property type="entry name" value="DUF1217"/>
</dbReference>
<keyword evidence="2" id="KW-1185">Reference proteome</keyword>
<dbReference type="OrthoDB" id="7824597at2"/>
<evidence type="ECO:0000313" key="1">
    <source>
        <dbReference type="EMBL" id="SFK94020.1"/>
    </source>
</evidence>
<dbReference type="EMBL" id="FOSL01000018">
    <property type="protein sequence ID" value="SFK94020.1"/>
    <property type="molecule type" value="Genomic_DNA"/>
</dbReference>
<reference evidence="1 2" key="1">
    <citation type="submission" date="2016-10" db="EMBL/GenBank/DDBJ databases">
        <authorList>
            <person name="Varghese N."/>
            <person name="Submissions S."/>
        </authorList>
    </citation>
    <scope>NUCLEOTIDE SEQUENCE [LARGE SCALE GENOMIC DNA]</scope>
    <source>
        <strain evidence="1 2">DSM 21822</strain>
    </source>
</reference>
<proteinExistence type="predicted"/>
<organism evidence="1 2">
    <name type="scientific">Neomesorhizobium albiziae</name>
    <dbReference type="NCBI Taxonomy" id="335020"/>
    <lineage>
        <taxon>Bacteria</taxon>
        <taxon>Pseudomonadati</taxon>
        <taxon>Pseudomonadota</taxon>
        <taxon>Alphaproteobacteria</taxon>
        <taxon>Hyphomicrobiales</taxon>
        <taxon>Phyllobacteriaceae</taxon>
        <taxon>Neomesorhizobium</taxon>
    </lineage>
</organism>
<dbReference type="SUPFAM" id="SSF158837">
    <property type="entry name" value="AGR C 984p-like"/>
    <property type="match status" value="2"/>
</dbReference>
<evidence type="ECO:0008006" key="3">
    <source>
        <dbReference type="Google" id="ProtNLM"/>
    </source>
</evidence>
<gene>
    <name evidence="1" type="ORF">SAMN04488498_11855</name>
</gene>
<name>A0A1I4DMS5_9HYPH</name>
<dbReference type="RefSeq" id="WP_149762594.1">
    <property type="nucleotide sequence ID" value="NZ_BSPE01000023.1"/>
</dbReference>
<dbReference type="InterPro" id="IPR023157">
    <property type="entry name" value="AGR-C-984p-like_sf"/>
</dbReference>
<evidence type="ECO:0000313" key="2">
    <source>
        <dbReference type="Proteomes" id="UP000323300"/>
    </source>
</evidence>
<dbReference type="Gene3D" id="1.10.3700.10">
    <property type="entry name" value="AGR C 984p-like"/>
    <property type="match status" value="2"/>
</dbReference>
<dbReference type="AlphaFoldDB" id="A0A1I4DMS5"/>
<accession>A0A1I4DMS5</accession>
<dbReference type="Pfam" id="PF06748">
    <property type="entry name" value="DUF1217"/>
    <property type="match status" value="1"/>
</dbReference>